<dbReference type="Pfam" id="PF06580">
    <property type="entry name" value="His_kinase"/>
    <property type="match status" value="1"/>
</dbReference>
<keyword evidence="1" id="KW-0812">Transmembrane</keyword>
<dbReference type="InterPro" id="IPR010559">
    <property type="entry name" value="Sig_transdc_His_kin_internal"/>
</dbReference>
<keyword evidence="1" id="KW-1133">Transmembrane helix</keyword>
<organism evidence="3 4">
    <name type="scientific">Chryseosolibacter histidini</name>
    <dbReference type="NCBI Taxonomy" id="2782349"/>
    <lineage>
        <taxon>Bacteria</taxon>
        <taxon>Pseudomonadati</taxon>
        <taxon>Bacteroidota</taxon>
        <taxon>Cytophagia</taxon>
        <taxon>Cytophagales</taxon>
        <taxon>Chryseotaleaceae</taxon>
        <taxon>Chryseosolibacter</taxon>
    </lineage>
</organism>
<comment type="caution">
    <text evidence="3">The sequence shown here is derived from an EMBL/GenBank/DDBJ whole genome shotgun (WGS) entry which is preliminary data.</text>
</comment>
<keyword evidence="3" id="KW-0808">Transferase</keyword>
<feature type="transmembrane region" description="Helical" evidence="1">
    <location>
        <begin position="80"/>
        <end position="100"/>
    </location>
</feature>
<dbReference type="Proteomes" id="UP001319200">
    <property type="component" value="Unassembled WGS sequence"/>
</dbReference>
<keyword evidence="4" id="KW-1185">Reference proteome</keyword>
<evidence type="ECO:0000313" key="3">
    <source>
        <dbReference type="EMBL" id="MBT1696967.1"/>
    </source>
</evidence>
<dbReference type="PANTHER" id="PTHR34220">
    <property type="entry name" value="SENSOR HISTIDINE KINASE YPDA"/>
    <property type="match status" value="1"/>
</dbReference>
<name>A0AAP2GNY0_9BACT</name>
<protein>
    <submittedName>
        <fullName evidence="3">Histidine kinase</fullName>
    </submittedName>
</protein>
<gene>
    <name evidence="3" type="ORF">KK083_08790</name>
</gene>
<feature type="transmembrane region" description="Helical" evidence="1">
    <location>
        <begin position="148"/>
        <end position="171"/>
    </location>
</feature>
<feature type="transmembrane region" description="Helical" evidence="1">
    <location>
        <begin position="41"/>
        <end position="60"/>
    </location>
</feature>
<accession>A0AAP2GNY0</accession>
<proteinExistence type="predicted"/>
<keyword evidence="3" id="KW-0418">Kinase</keyword>
<keyword evidence="1" id="KW-0472">Membrane</keyword>
<dbReference type="GO" id="GO:0016020">
    <property type="term" value="C:membrane"/>
    <property type="evidence" value="ECO:0007669"/>
    <property type="project" value="InterPro"/>
</dbReference>
<evidence type="ECO:0000313" key="4">
    <source>
        <dbReference type="Proteomes" id="UP001319200"/>
    </source>
</evidence>
<sequence length="373" mass="42880">MAKKTETVKPRPEASHSAIGNADNQARYCDIWCTMNGKYRIIFCLSFALAIFYSLPWIALSEQARLAGYNASQNAPGTRVAFLFVTILLTSMLFFFYNFFWKRTLLPVQNEFFRKLLNVGFNLLLVIISCAILIMISTRIFVIEAWRAFFIFYLFRNAGIALIVMLVTYVVELVEKSRQDKIAILTLQHQHAQRELTALKAQIDPHFLFNSLASLSGLIRANSKEALSFVDHLAETFRYVLEKREHRLVTVKDELQFMDSYVFMIKKRFGDGFRIITQVDEQCLARSIPQFALQLTVENAIKHNLVSVRNPLKVEVISRNHALLVRNNLQPKKALPGYGIGLANLSKQYQIIGSRDITISKDDHYFEIELPLL</sequence>
<dbReference type="PANTHER" id="PTHR34220:SF7">
    <property type="entry name" value="SENSOR HISTIDINE KINASE YPDA"/>
    <property type="match status" value="1"/>
</dbReference>
<feature type="domain" description="Signal transduction histidine kinase internal region" evidence="2">
    <location>
        <begin position="195"/>
        <end position="272"/>
    </location>
</feature>
<dbReference type="GO" id="GO:0000155">
    <property type="term" value="F:phosphorelay sensor kinase activity"/>
    <property type="evidence" value="ECO:0007669"/>
    <property type="project" value="InterPro"/>
</dbReference>
<evidence type="ECO:0000256" key="1">
    <source>
        <dbReference type="SAM" id="Phobius"/>
    </source>
</evidence>
<dbReference type="RefSeq" id="WP_254162585.1">
    <property type="nucleotide sequence ID" value="NZ_JAHESF010000007.1"/>
</dbReference>
<dbReference type="EMBL" id="JAHESF010000007">
    <property type="protein sequence ID" value="MBT1696967.1"/>
    <property type="molecule type" value="Genomic_DNA"/>
</dbReference>
<dbReference type="AlphaFoldDB" id="A0AAP2GNY0"/>
<reference evidence="3 4" key="1">
    <citation type="submission" date="2021-05" db="EMBL/GenBank/DDBJ databases">
        <title>A Polyphasic approach of four new species of the genus Ohtaekwangia: Ohtaekwangia histidinii sp. nov., Ohtaekwangia cretensis sp. nov., Ohtaekwangia indiensis sp. nov., Ohtaekwangia reichenbachii sp. nov. from diverse environment.</title>
        <authorList>
            <person name="Octaviana S."/>
        </authorList>
    </citation>
    <scope>NUCLEOTIDE SEQUENCE [LARGE SCALE GENOMIC DNA]</scope>
    <source>
        <strain evidence="3 4">PWU4</strain>
    </source>
</reference>
<feature type="transmembrane region" description="Helical" evidence="1">
    <location>
        <begin position="121"/>
        <end position="142"/>
    </location>
</feature>
<dbReference type="InterPro" id="IPR050640">
    <property type="entry name" value="Bact_2-comp_sensor_kinase"/>
</dbReference>
<evidence type="ECO:0000259" key="2">
    <source>
        <dbReference type="Pfam" id="PF06580"/>
    </source>
</evidence>